<accession>A0A7S2TLR3</accession>
<sequence>MSLSEESLTVLNREGYSWEELLALQEVDMVKLGMKDSEVLLKALEPHRNRISSKEGKGKGADNHPKEPKGGTQLNSDNTIPHYNESDIMVATSAGRSKCPSRAAPG</sequence>
<feature type="compositionally biased region" description="Basic and acidic residues" evidence="1">
    <location>
        <begin position="45"/>
        <end position="69"/>
    </location>
</feature>
<reference evidence="2" key="1">
    <citation type="submission" date="2021-01" db="EMBL/GenBank/DDBJ databases">
        <authorList>
            <person name="Corre E."/>
            <person name="Pelletier E."/>
            <person name="Niang G."/>
            <person name="Scheremetjew M."/>
            <person name="Finn R."/>
            <person name="Kale V."/>
            <person name="Holt S."/>
            <person name="Cochrane G."/>
            <person name="Meng A."/>
            <person name="Brown T."/>
            <person name="Cohen L."/>
        </authorList>
    </citation>
    <scope>NUCLEOTIDE SEQUENCE</scope>
    <source>
        <strain evidence="2">CCMP622</strain>
    </source>
</reference>
<feature type="compositionally biased region" description="Polar residues" evidence="1">
    <location>
        <begin position="72"/>
        <end position="81"/>
    </location>
</feature>
<dbReference type="EMBL" id="HBHP01008015">
    <property type="protein sequence ID" value="CAD9754036.1"/>
    <property type="molecule type" value="Transcribed_RNA"/>
</dbReference>
<gene>
    <name evidence="2" type="ORF">LSP00402_LOCUS5006</name>
</gene>
<feature type="region of interest" description="Disordered" evidence="1">
    <location>
        <begin position="45"/>
        <end position="106"/>
    </location>
</feature>
<protein>
    <submittedName>
        <fullName evidence="2">Uncharacterized protein</fullName>
    </submittedName>
</protein>
<dbReference type="AlphaFoldDB" id="A0A7S2TLR3"/>
<proteinExistence type="predicted"/>
<evidence type="ECO:0000256" key="1">
    <source>
        <dbReference type="SAM" id="MobiDB-lite"/>
    </source>
</evidence>
<name>A0A7S2TLR3_9EUKA</name>
<organism evidence="2">
    <name type="scientific">Lotharella oceanica</name>
    <dbReference type="NCBI Taxonomy" id="641309"/>
    <lineage>
        <taxon>Eukaryota</taxon>
        <taxon>Sar</taxon>
        <taxon>Rhizaria</taxon>
        <taxon>Cercozoa</taxon>
        <taxon>Chlorarachniophyceae</taxon>
        <taxon>Lotharella</taxon>
    </lineage>
</organism>
<evidence type="ECO:0000313" key="2">
    <source>
        <dbReference type="EMBL" id="CAD9754036.1"/>
    </source>
</evidence>